<keyword evidence="10" id="KW-0862">Zinc</keyword>
<comment type="similarity">
    <text evidence="4">Belongs to the PPR family. P subfamily.</text>
</comment>
<dbReference type="EC" id="3.1.26.5" evidence="5"/>
<dbReference type="Gene3D" id="3.40.50.11980">
    <property type="match status" value="1"/>
</dbReference>
<evidence type="ECO:0000256" key="9">
    <source>
        <dbReference type="ARBA" id="ARBA00022801"/>
    </source>
</evidence>
<dbReference type="EMBL" id="CACRXK020004975">
    <property type="protein sequence ID" value="CAB4004693.1"/>
    <property type="molecule type" value="Genomic_DNA"/>
</dbReference>
<name>A0A6S7HMB1_PARCT</name>
<evidence type="ECO:0000256" key="12">
    <source>
        <dbReference type="ARBA" id="ARBA00022946"/>
    </source>
</evidence>
<dbReference type="InterPro" id="IPR011990">
    <property type="entry name" value="TPR-like_helical_dom_sf"/>
</dbReference>
<sequence>MQNATRFYQNYLRICVQNKSMLKNATGMCSIFSKYSQLNRNKHGMLGTMPLTTSTGENLEKSIEMDLKSGKESRIFERLDKADDLSLLRLPKRTWGSVFYILNQNEDFGTLDKIRAKIKDLNINCGEGALTTLIKSYVRRNQHINAVNVLDQMKNAGLLRHTRTYFPIITNLAENGHQNKAFELFDEMHHYTFKSKKSITMSIPPNMTVALIKSCFQSEISEYNKATEVLLWYNHSGQLLTLQILNAIKEWLDNDPVNSWTMKDCHISKEGLCNNCGKYLDSGHLTSNEREELKLDILNTIEGIFNSEGKAGKRESFCKFVTFLKQCSPCDVIIDGMSIGLSSNVQKQKKRFNFNTLLKVSDHFIQQERKVLVLLNTSIPPSFLSNNVQYFVSDAGDDDLYIMYASAMWNMAPFLVTRDKFREHRFLLAFHNHASYMKWIRSHTIRVSVKRDALTFHRQKYDPVVQTGNSSWHFSLVDGSWFCARKVAI</sequence>
<dbReference type="InterPro" id="IPR002885">
    <property type="entry name" value="PPR_rpt"/>
</dbReference>
<keyword evidence="9" id="KW-0378">Hydrolase</keyword>
<organism evidence="15 16">
    <name type="scientific">Paramuricea clavata</name>
    <name type="common">Red gorgonian</name>
    <name type="synonym">Violescent sea-whip</name>
    <dbReference type="NCBI Taxonomy" id="317549"/>
    <lineage>
        <taxon>Eukaryota</taxon>
        <taxon>Metazoa</taxon>
        <taxon>Cnidaria</taxon>
        <taxon>Anthozoa</taxon>
        <taxon>Octocorallia</taxon>
        <taxon>Malacalcyonacea</taxon>
        <taxon>Plexauridae</taxon>
        <taxon>Paramuricea</taxon>
    </lineage>
</organism>
<evidence type="ECO:0000256" key="11">
    <source>
        <dbReference type="ARBA" id="ARBA00022842"/>
    </source>
</evidence>
<evidence type="ECO:0000256" key="8">
    <source>
        <dbReference type="ARBA" id="ARBA00022723"/>
    </source>
</evidence>
<dbReference type="PANTHER" id="PTHR13547">
    <property type="match status" value="1"/>
</dbReference>
<evidence type="ECO:0000256" key="1">
    <source>
        <dbReference type="ARBA" id="ARBA00000928"/>
    </source>
</evidence>
<evidence type="ECO:0000256" key="6">
    <source>
        <dbReference type="ARBA" id="ARBA00022694"/>
    </source>
</evidence>
<evidence type="ECO:0000256" key="3">
    <source>
        <dbReference type="ARBA" id="ARBA00004173"/>
    </source>
</evidence>
<keyword evidence="7" id="KW-0540">Nuclease</keyword>
<accession>A0A6S7HMB1</accession>
<keyword evidence="11" id="KW-0460">Magnesium</keyword>
<dbReference type="Pfam" id="PF16953">
    <property type="entry name" value="PRORP"/>
    <property type="match status" value="1"/>
</dbReference>
<dbReference type="AlphaFoldDB" id="A0A6S7HMB1"/>
<keyword evidence="16" id="KW-1185">Reference proteome</keyword>
<gene>
    <name evidence="15" type="ORF">PACLA_8A080237</name>
</gene>
<dbReference type="GO" id="GO:0004526">
    <property type="term" value="F:ribonuclease P activity"/>
    <property type="evidence" value="ECO:0007669"/>
    <property type="project" value="UniProtKB-EC"/>
</dbReference>
<comment type="caution">
    <text evidence="15">The sequence shown here is derived from an EMBL/GenBank/DDBJ whole genome shotgun (WGS) entry which is preliminary data.</text>
</comment>
<keyword evidence="6" id="KW-0819">tRNA processing</keyword>
<dbReference type="Proteomes" id="UP001152795">
    <property type="component" value="Unassembled WGS sequence"/>
</dbReference>
<comment type="subcellular location">
    <subcellularLocation>
        <location evidence="3">Mitochondrion</location>
    </subcellularLocation>
</comment>
<comment type="cofactor">
    <cofactor evidence="2">
        <name>Mg(2+)</name>
        <dbReference type="ChEBI" id="CHEBI:18420"/>
    </cofactor>
</comment>
<dbReference type="Pfam" id="PF01535">
    <property type="entry name" value="PPR"/>
    <property type="match status" value="1"/>
</dbReference>
<dbReference type="OrthoDB" id="46913at2759"/>
<evidence type="ECO:0000259" key="14">
    <source>
        <dbReference type="Pfam" id="PF16953"/>
    </source>
</evidence>
<evidence type="ECO:0000256" key="4">
    <source>
        <dbReference type="ARBA" id="ARBA00007626"/>
    </source>
</evidence>
<evidence type="ECO:0000313" key="16">
    <source>
        <dbReference type="Proteomes" id="UP001152795"/>
    </source>
</evidence>
<evidence type="ECO:0000256" key="5">
    <source>
        <dbReference type="ARBA" id="ARBA00012179"/>
    </source>
</evidence>
<evidence type="ECO:0000256" key="13">
    <source>
        <dbReference type="ARBA" id="ARBA00023128"/>
    </source>
</evidence>
<evidence type="ECO:0000256" key="10">
    <source>
        <dbReference type="ARBA" id="ARBA00022833"/>
    </source>
</evidence>
<dbReference type="GO" id="GO:0001682">
    <property type="term" value="P:tRNA 5'-leader removal"/>
    <property type="evidence" value="ECO:0007669"/>
    <property type="project" value="TreeGrafter"/>
</dbReference>
<dbReference type="Gene3D" id="1.25.40.10">
    <property type="entry name" value="Tetratricopeptide repeat domain"/>
    <property type="match status" value="1"/>
</dbReference>
<dbReference type="PANTHER" id="PTHR13547:SF1">
    <property type="entry name" value="MITOCHONDRIAL RIBONUCLEASE P CATALYTIC SUBUNIT"/>
    <property type="match status" value="1"/>
</dbReference>
<protein>
    <recommendedName>
        <fullName evidence="5">ribonuclease P</fullName>
        <ecNumber evidence="5">3.1.26.5</ecNumber>
    </recommendedName>
</protein>
<dbReference type="GO" id="GO:0046872">
    <property type="term" value="F:metal ion binding"/>
    <property type="evidence" value="ECO:0007669"/>
    <property type="project" value="UniProtKB-KW"/>
</dbReference>
<keyword evidence="8" id="KW-0479">Metal-binding</keyword>
<dbReference type="GO" id="GO:0030678">
    <property type="term" value="C:mitochondrial ribonuclease P complex"/>
    <property type="evidence" value="ECO:0007669"/>
    <property type="project" value="TreeGrafter"/>
</dbReference>
<evidence type="ECO:0000313" key="15">
    <source>
        <dbReference type="EMBL" id="CAB4004693.1"/>
    </source>
</evidence>
<proteinExistence type="inferred from homology"/>
<evidence type="ECO:0000256" key="2">
    <source>
        <dbReference type="ARBA" id="ARBA00001946"/>
    </source>
</evidence>
<reference evidence="15" key="1">
    <citation type="submission" date="2020-04" db="EMBL/GenBank/DDBJ databases">
        <authorList>
            <person name="Alioto T."/>
            <person name="Alioto T."/>
            <person name="Gomez Garrido J."/>
        </authorList>
    </citation>
    <scope>NUCLEOTIDE SEQUENCE</scope>
    <source>
        <strain evidence="15">A484AB</strain>
    </source>
</reference>
<comment type="catalytic activity">
    <reaction evidence="1">
        <text>Endonucleolytic cleavage of RNA, removing 5'-extranucleotides from tRNA precursor.</text>
        <dbReference type="EC" id="3.1.26.5"/>
    </reaction>
</comment>
<dbReference type="InterPro" id="IPR031595">
    <property type="entry name" value="PRORP_C"/>
</dbReference>
<keyword evidence="13" id="KW-0496">Mitochondrion</keyword>
<keyword evidence="12" id="KW-0809">Transit peptide</keyword>
<evidence type="ECO:0000256" key="7">
    <source>
        <dbReference type="ARBA" id="ARBA00022722"/>
    </source>
</evidence>
<feature type="domain" description="PRORP" evidence="14">
    <location>
        <begin position="267"/>
        <end position="475"/>
    </location>
</feature>
<dbReference type="GO" id="GO:0097745">
    <property type="term" value="P:mitochondrial tRNA 5'-end processing"/>
    <property type="evidence" value="ECO:0007669"/>
    <property type="project" value="TreeGrafter"/>
</dbReference>